<keyword evidence="2" id="KW-0732">Signal</keyword>
<evidence type="ECO:0000313" key="4">
    <source>
        <dbReference type="Proteomes" id="UP000248039"/>
    </source>
</evidence>
<feature type="compositionally biased region" description="Basic and acidic residues" evidence="1">
    <location>
        <begin position="53"/>
        <end position="62"/>
    </location>
</feature>
<reference evidence="3 4" key="1">
    <citation type="submission" date="2018-03" db="EMBL/GenBank/DDBJ databases">
        <title>Bioinformatic expansion and discovery of thiopeptide antibiotics.</title>
        <authorList>
            <person name="Schwalen C.J."/>
            <person name="Hudson G.A."/>
            <person name="Mitchell D.A."/>
        </authorList>
    </citation>
    <scope>NUCLEOTIDE SEQUENCE [LARGE SCALE GENOMIC DNA]</scope>
    <source>
        <strain evidence="3 4">ATCC 21389</strain>
    </source>
</reference>
<keyword evidence="4" id="KW-1185">Reference proteome</keyword>
<dbReference type="Proteomes" id="UP000248039">
    <property type="component" value="Unassembled WGS sequence"/>
</dbReference>
<organism evidence="3 4">
    <name type="scientific">Streptomyces tateyamensis</name>
    <dbReference type="NCBI Taxonomy" id="565073"/>
    <lineage>
        <taxon>Bacteria</taxon>
        <taxon>Bacillati</taxon>
        <taxon>Actinomycetota</taxon>
        <taxon>Actinomycetes</taxon>
        <taxon>Kitasatosporales</taxon>
        <taxon>Streptomycetaceae</taxon>
        <taxon>Streptomyces</taxon>
    </lineage>
</organism>
<protein>
    <recommendedName>
        <fullName evidence="5">Chaplin domain-containing protein</fullName>
    </recommendedName>
</protein>
<comment type="caution">
    <text evidence="3">The sequence shown here is derived from an EMBL/GenBank/DDBJ whole genome shotgun (WGS) entry which is preliminary data.</text>
</comment>
<evidence type="ECO:0000256" key="2">
    <source>
        <dbReference type="SAM" id="SignalP"/>
    </source>
</evidence>
<feature type="chain" id="PRO_5015858156" description="Chaplin domain-containing protein" evidence="2">
    <location>
        <begin position="26"/>
        <end position="104"/>
    </location>
</feature>
<evidence type="ECO:0000313" key="3">
    <source>
        <dbReference type="EMBL" id="PYC76271.1"/>
    </source>
</evidence>
<dbReference type="RefSeq" id="WP_110671733.1">
    <property type="nucleotide sequence ID" value="NZ_PYBW01000084.1"/>
</dbReference>
<gene>
    <name evidence="3" type="ORF">C7C46_22600</name>
</gene>
<feature type="region of interest" description="Disordered" evidence="1">
    <location>
        <begin position="39"/>
        <end position="71"/>
    </location>
</feature>
<feature type="signal peptide" evidence="2">
    <location>
        <begin position="1"/>
        <end position="25"/>
    </location>
</feature>
<dbReference type="EMBL" id="PYBW01000084">
    <property type="protein sequence ID" value="PYC76271.1"/>
    <property type="molecule type" value="Genomic_DNA"/>
</dbReference>
<sequence length="104" mass="11124">MLKRIAQAAAIATLAVGAVVIPAGAAMATPIHSLAHSVQSYGHQQDCDENGNDEGRHEEHGGGDQWQNNNNDYGHHNVFVNSFNGNHEGGDRYGRGFGLLSFLL</sequence>
<accession>A0A2V4MXU0</accession>
<proteinExistence type="predicted"/>
<evidence type="ECO:0000256" key="1">
    <source>
        <dbReference type="SAM" id="MobiDB-lite"/>
    </source>
</evidence>
<name>A0A2V4MXU0_9ACTN</name>
<dbReference type="AlphaFoldDB" id="A0A2V4MXU0"/>
<evidence type="ECO:0008006" key="5">
    <source>
        <dbReference type="Google" id="ProtNLM"/>
    </source>
</evidence>